<organism evidence="2 3">
    <name type="scientific">Zygosaccharomyces bailii (strain CLIB 213 / ATCC 58445 / CBS 680 / BCRC 21525 / NBRC 1098 / NCYC 1416 / NRRL Y-2227)</name>
    <dbReference type="NCBI Taxonomy" id="1333698"/>
    <lineage>
        <taxon>Eukaryota</taxon>
        <taxon>Fungi</taxon>
        <taxon>Dikarya</taxon>
        <taxon>Ascomycota</taxon>
        <taxon>Saccharomycotina</taxon>
        <taxon>Saccharomycetes</taxon>
        <taxon>Saccharomycetales</taxon>
        <taxon>Saccharomycetaceae</taxon>
        <taxon>Zygosaccharomyces</taxon>
    </lineage>
</organism>
<gene>
    <name evidence="2" type="ORF">BN860_01772g</name>
</gene>
<evidence type="ECO:0000313" key="3">
    <source>
        <dbReference type="Proteomes" id="UP000019375"/>
    </source>
</evidence>
<evidence type="ECO:0000256" key="1">
    <source>
        <dbReference type="SAM" id="Phobius"/>
    </source>
</evidence>
<sequence>MSGMFAMPNAAPPQQPKTAFQKFRESPLYTIVLNGGLFIAGVAFIQSPLMEMMAPQL</sequence>
<evidence type="ECO:0000313" key="2">
    <source>
        <dbReference type="EMBL" id="CDF90736.1"/>
    </source>
</evidence>
<dbReference type="InterPro" id="IPR020266">
    <property type="entry name" value="Tom6"/>
</dbReference>
<keyword evidence="1" id="KW-0812">Transmembrane</keyword>
<keyword evidence="1" id="KW-1133">Transmembrane helix</keyword>
<proteinExistence type="predicted"/>
<accession>A0A8J2X347</accession>
<keyword evidence="3" id="KW-1185">Reference proteome</keyword>
<dbReference type="Pfam" id="PF17112">
    <property type="entry name" value="Tom6"/>
    <property type="match status" value="1"/>
</dbReference>
<dbReference type="GO" id="GO:0005742">
    <property type="term" value="C:mitochondrial outer membrane translocase complex"/>
    <property type="evidence" value="ECO:0007669"/>
    <property type="project" value="InterPro"/>
</dbReference>
<dbReference type="OrthoDB" id="3991365at2759"/>
<protein>
    <submittedName>
        <fullName evidence="2">ZYBA0S08-01772g1_1</fullName>
    </submittedName>
</protein>
<reference evidence="3" key="1">
    <citation type="journal article" date="2013" name="Genome Announc.">
        <title>Genome sequence of the food spoilage yeast Zygosaccharomyces bailii CLIB 213(T).</title>
        <authorList>
            <person name="Galeote V."/>
            <person name="Bigey F."/>
            <person name="Devillers H."/>
            <person name="Neuveglise C."/>
            <person name="Dequin S."/>
        </authorList>
    </citation>
    <scope>NUCLEOTIDE SEQUENCE [LARGE SCALE GENOMIC DNA]</scope>
    <source>
        <strain evidence="3">CLIB 213 / ATCC 58445 / CBS 680 / CCRC 21525 / NBRC 1098 / NCYC 1416 / NRRL Y-2227</strain>
    </source>
</reference>
<keyword evidence="1" id="KW-0472">Membrane</keyword>
<dbReference type="EMBL" id="HG316461">
    <property type="protein sequence ID" value="CDF90736.1"/>
    <property type="molecule type" value="Genomic_DNA"/>
</dbReference>
<feature type="transmembrane region" description="Helical" evidence="1">
    <location>
        <begin position="26"/>
        <end position="45"/>
    </location>
</feature>
<dbReference type="Proteomes" id="UP000019375">
    <property type="component" value="Unassembled WGS sequence"/>
</dbReference>
<dbReference type="GO" id="GO:0030150">
    <property type="term" value="P:protein import into mitochondrial matrix"/>
    <property type="evidence" value="ECO:0007669"/>
    <property type="project" value="InterPro"/>
</dbReference>
<name>A0A8J2X347_ZYGB2</name>
<dbReference type="AlphaFoldDB" id="A0A8J2X347"/>